<dbReference type="EMBL" id="VJXW01000001">
    <property type="protein sequence ID" value="TRW28654.1"/>
    <property type="molecule type" value="Genomic_DNA"/>
</dbReference>
<reference evidence="8" key="2">
    <citation type="submission" date="2018-07" db="EMBL/GenBank/DDBJ databases">
        <authorList>
            <person name="Quirk P.G."/>
            <person name="Krulwich T.A."/>
        </authorList>
    </citation>
    <scope>NUCLEOTIDE SEQUENCE</scope>
    <source>
        <strain evidence="8">CCRI-22567</strain>
    </source>
</reference>
<dbReference type="GO" id="GO:0030694">
    <property type="term" value="C:bacterial-type flagellum basal body, rod"/>
    <property type="evidence" value="ECO:0007669"/>
    <property type="project" value="InterPro"/>
</dbReference>
<dbReference type="PANTHER" id="PTHR30435">
    <property type="entry name" value="FLAGELLAR PROTEIN"/>
    <property type="match status" value="1"/>
</dbReference>
<dbReference type="InterPro" id="IPR006300">
    <property type="entry name" value="FlgB"/>
</dbReference>
<dbReference type="Proteomes" id="UP000093352">
    <property type="component" value="Unassembled WGS sequence"/>
</dbReference>
<evidence type="ECO:0000313" key="8">
    <source>
        <dbReference type="EMBL" id="RDY22149.1"/>
    </source>
</evidence>
<dbReference type="Pfam" id="PF00460">
    <property type="entry name" value="Flg_bb_rod"/>
    <property type="match status" value="1"/>
</dbReference>
<reference evidence="9 11" key="3">
    <citation type="submission" date="2019-07" db="EMBL/GenBank/DDBJ databases">
        <title>Criibacterium bergeronii gen. nov., sp. nov. isolated from human clinical samples.</title>
        <authorList>
            <person name="Maheux A.F."/>
            <person name="Boudreau D.K."/>
            <person name="Berube E."/>
            <person name="Brodeur S."/>
            <person name="Bernard K.A."/>
            <person name="Abed J.Y."/>
            <person name="Ducrey E."/>
            <person name="Guay E.F."/>
            <person name="Raymond F."/>
            <person name="Corbeil J."/>
            <person name="Domingo M.-C."/>
            <person name="Roy P.H."/>
            <person name="Boissinot M."/>
            <person name="Tocheva E.I."/>
            <person name="Omar R.F."/>
        </authorList>
    </citation>
    <scope>NUCLEOTIDE SEQUENCE [LARGE SCALE GENOMIC DNA]</scope>
    <source>
        <strain evidence="9 11">CCRI-24246</strain>
    </source>
</reference>
<evidence type="ECO:0000259" key="7">
    <source>
        <dbReference type="Pfam" id="PF00460"/>
    </source>
</evidence>
<gene>
    <name evidence="8" type="primary">flgB</name>
    <name evidence="8" type="ORF">BBG48_000055</name>
    <name evidence="9" type="ORF">FL857_00785</name>
</gene>
<dbReference type="InterPro" id="IPR001444">
    <property type="entry name" value="Flag_bb_rod_N"/>
</dbReference>
<evidence type="ECO:0000256" key="1">
    <source>
        <dbReference type="ARBA" id="ARBA00004117"/>
    </source>
</evidence>
<dbReference type="AlphaFoldDB" id="A0A371INU7"/>
<keyword evidence="4 6" id="KW-0975">Bacterial flagellum</keyword>
<evidence type="ECO:0000256" key="6">
    <source>
        <dbReference type="PIRNR" id="PIRNR002889"/>
    </source>
</evidence>
<dbReference type="PANTHER" id="PTHR30435:SF12">
    <property type="entry name" value="FLAGELLAR BASAL BODY ROD PROTEIN FLGB"/>
    <property type="match status" value="1"/>
</dbReference>
<dbReference type="EMBL" id="MBEW02000001">
    <property type="protein sequence ID" value="RDY22149.1"/>
    <property type="molecule type" value="Genomic_DNA"/>
</dbReference>
<comment type="function">
    <text evidence="5 6">Structural component of flagellum, the bacterial motility apparatus. Part of the rod structure of flagellar basal body.</text>
</comment>
<dbReference type="RefSeq" id="WP_068911438.1">
    <property type="nucleotide sequence ID" value="NZ_MBEW02000001.1"/>
</dbReference>
<dbReference type="STRING" id="1871336.BBG48_00355"/>
<comment type="subunit">
    <text evidence="6">The basal body constitutes a major portion of the flagellar organelle and consists of a number of rings mounted on a central rod.</text>
</comment>
<keyword evidence="8" id="KW-0969">Cilium</keyword>
<proteinExistence type="inferred from homology"/>
<evidence type="ECO:0000313" key="9">
    <source>
        <dbReference type="EMBL" id="TRW28654.1"/>
    </source>
</evidence>
<dbReference type="OrthoDB" id="9792068at2"/>
<keyword evidence="8" id="KW-0282">Flagellum</keyword>
<feature type="domain" description="Flagellar basal body rod protein N-terminal" evidence="7">
    <location>
        <begin position="6"/>
        <end position="36"/>
    </location>
</feature>
<accession>A0A371INU7</accession>
<comment type="caution">
    <text evidence="8">The sequence shown here is derived from an EMBL/GenBank/DDBJ whole genome shotgun (WGS) entry which is preliminary data.</text>
</comment>
<dbReference type="PIRSF" id="PIRSF002889">
    <property type="entry name" value="Rod_FlgB"/>
    <property type="match status" value="1"/>
</dbReference>
<evidence type="ECO:0000256" key="2">
    <source>
        <dbReference type="ARBA" id="ARBA00009677"/>
    </source>
</evidence>
<organism evidence="8 10">
    <name type="scientific">Criibacterium bergeronii</name>
    <dbReference type="NCBI Taxonomy" id="1871336"/>
    <lineage>
        <taxon>Bacteria</taxon>
        <taxon>Bacillati</taxon>
        <taxon>Bacillota</taxon>
        <taxon>Clostridia</taxon>
        <taxon>Peptostreptococcales</taxon>
        <taxon>Filifactoraceae</taxon>
        <taxon>Criibacterium</taxon>
    </lineage>
</organism>
<evidence type="ECO:0000256" key="3">
    <source>
        <dbReference type="ARBA" id="ARBA00014376"/>
    </source>
</evidence>
<evidence type="ECO:0000313" key="10">
    <source>
        <dbReference type="Proteomes" id="UP000093352"/>
    </source>
</evidence>
<dbReference type="GO" id="GO:0071978">
    <property type="term" value="P:bacterial-type flagellum-dependent swarming motility"/>
    <property type="evidence" value="ECO:0007669"/>
    <property type="project" value="TreeGrafter"/>
</dbReference>
<protein>
    <recommendedName>
        <fullName evidence="3 6">Flagellar basal body rod protein FlgB</fullName>
    </recommendedName>
</protein>
<keyword evidence="10" id="KW-1185">Reference proteome</keyword>
<evidence type="ECO:0000256" key="4">
    <source>
        <dbReference type="ARBA" id="ARBA00023143"/>
    </source>
</evidence>
<comment type="similarity">
    <text evidence="2 6">Belongs to the flagella basal body rod proteins family.</text>
</comment>
<evidence type="ECO:0000313" key="11">
    <source>
        <dbReference type="Proteomes" id="UP000319424"/>
    </source>
</evidence>
<keyword evidence="8" id="KW-0966">Cell projection</keyword>
<reference evidence="8 10" key="1">
    <citation type="journal article" date="2016" name="Genome Announc.">
        <title>Draft Genome Sequence of Criibacterium bergeronii gen. nov., sp. nov., Strain CCRI-22567T, Isolated from a Vaginal Sample from a Woman with Bacterial Vaginosis.</title>
        <authorList>
            <person name="Maheux A.F."/>
            <person name="Berube E."/>
            <person name="Boudreau D.K."/>
            <person name="Raymond F."/>
            <person name="Corbeil J."/>
            <person name="Roy P.H."/>
            <person name="Boissinot M."/>
            <person name="Omar R.F."/>
        </authorList>
    </citation>
    <scope>NUCLEOTIDE SEQUENCE [LARGE SCALE GENOMIC DNA]</scope>
    <source>
        <strain evidence="8 10">CCRI-22567</strain>
    </source>
</reference>
<name>A0A371INU7_9FIRM</name>
<sequence>MDYTYLNSLNSAMDAYALRDKAISGNLANANTPGYKRKYVKFEEFLANSNTKYHLRGAITNSKHIPIPTDFSKKPFIATDNSVSTREDGNNVNVDTEELDKSKNGLQYSMIADAVTSYFKSINSAITGGRK</sequence>
<evidence type="ECO:0000256" key="5">
    <source>
        <dbReference type="ARBA" id="ARBA00024934"/>
    </source>
</evidence>
<comment type="subcellular location">
    <subcellularLocation>
        <location evidence="1 6">Bacterial flagellum basal body</location>
    </subcellularLocation>
</comment>
<dbReference type="NCBIfam" id="TIGR01396">
    <property type="entry name" value="FlgB"/>
    <property type="match status" value="1"/>
</dbReference>
<dbReference type="Proteomes" id="UP000319424">
    <property type="component" value="Unassembled WGS sequence"/>
</dbReference>